<organism evidence="1 2">
    <name type="scientific">Chaenocephalus aceratus</name>
    <name type="common">Blackfin icefish</name>
    <name type="synonym">Chaenichthys aceratus</name>
    <dbReference type="NCBI Taxonomy" id="36190"/>
    <lineage>
        <taxon>Eukaryota</taxon>
        <taxon>Metazoa</taxon>
        <taxon>Chordata</taxon>
        <taxon>Craniata</taxon>
        <taxon>Vertebrata</taxon>
        <taxon>Euteleostomi</taxon>
        <taxon>Actinopterygii</taxon>
        <taxon>Neopterygii</taxon>
        <taxon>Teleostei</taxon>
        <taxon>Neoteleostei</taxon>
        <taxon>Acanthomorphata</taxon>
        <taxon>Eupercaria</taxon>
        <taxon>Perciformes</taxon>
        <taxon>Notothenioidei</taxon>
        <taxon>Channichthyidae</taxon>
        <taxon>Chaenocephalus</taxon>
    </lineage>
</organism>
<sequence length="98" mass="10612">SAHQREAEFGDSLTNPQVQGRREESFSPLHNAPNEVAGGSVIPGWALCSLFTICLMTERGLPSAPVLPNEPQREITGSIVARHRSLALIRPNKPVSSQ</sequence>
<name>A0ACB9WZW0_CHAAC</name>
<feature type="non-terminal residue" evidence="1">
    <location>
        <position position="1"/>
    </location>
</feature>
<feature type="non-terminal residue" evidence="1">
    <location>
        <position position="98"/>
    </location>
</feature>
<comment type="caution">
    <text evidence="1">The sequence shown here is derived from an EMBL/GenBank/DDBJ whole genome shotgun (WGS) entry which is preliminary data.</text>
</comment>
<keyword evidence="2" id="KW-1185">Reference proteome</keyword>
<reference evidence="1" key="1">
    <citation type="submission" date="2022-05" db="EMBL/GenBank/DDBJ databases">
        <title>Chromosome-level genome of Chaenocephalus aceratus.</title>
        <authorList>
            <person name="Park H."/>
        </authorList>
    </citation>
    <scope>NUCLEOTIDE SEQUENCE</scope>
    <source>
        <strain evidence="1">KU_202001</strain>
    </source>
</reference>
<proteinExistence type="predicted"/>
<evidence type="ECO:0000313" key="2">
    <source>
        <dbReference type="Proteomes" id="UP001057452"/>
    </source>
</evidence>
<dbReference type="EMBL" id="CM043794">
    <property type="protein sequence ID" value="KAI4819041.1"/>
    <property type="molecule type" value="Genomic_DNA"/>
</dbReference>
<evidence type="ECO:0000313" key="1">
    <source>
        <dbReference type="EMBL" id="KAI4819041.1"/>
    </source>
</evidence>
<accession>A0ACB9WZW0</accession>
<gene>
    <name evidence="1" type="ORF">KUCAC02_004322</name>
</gene>
<protein>
    <submittedName>
        <fullName evidence="1">Uncharacterized protein</fullName>
    </submittedName>
</protein>
<dbReference type="Proteomes" id="UP001057452">
    <property type="component" value="Chromosome 10"/>
</dbReference>